<protein>
    <submittedName>
        <fullName evidence="3">Uncharacterized protein</fullName>
    </submittedName>
</protein>
<reference evidence="3 4" key="1">
    <citation type="submission" date="2020-04" db="EMBL/GenBank/DDBJ databases">
        <title>Chromosome-level genome assembly of a cyprinid fish Onychostoma macrolepis by integration of Nanopore Sequencing, Bionano and Hi-C technology.</title>
        <authorList>
            <person name="Wang D."/>
        </authorList>
    </citation>
    <scope>NUCLEOTIDE SEQUENCE [LARGE SCALE GENOMIC DNA]</scope>
    <source>
        <strain evidence="3">SWU-2019</strain>
        <tissue evidence="3">Muscle</tissue>
    </source>
</reference>
<dbReference type="EMBL" id="JAAMOB010000007">
    <property type="protein sequence ID" value="KAF4111441.1"/>
    <property type="molecule type" value="Genomic_DNA"/>
</dbReference>
<feature type="region of interest" description="Disordered" evidence="1">
    <location>
        <begin position="86"/>
        <end position="184"/>
    </location>
</feature>
<evidence type="ECO:0000256" key="1">
    <source>
        <dbReference type="SAM" id="MobiDB-lite"/>
    </source>
</evidence>
<dbReference type="InterPro" id="IPR016553">
    <property type="entry name" value="PTPRCAP"/>
</dbReference>
<keyword evidence="2" id="KW-0472">Membrane</keyword>
<feature type="compositionally biased region" description="Basic and acidic residues" evidence="1">
    <location>
        <begin position="161"/>
        <end position="184"/>
    </location>
</feature>
<dbReference type="Proteomes" id="UP000579812">
    <property type="component" value="Unassembled WGS sequence"/>
</dbReference>
<keyword evidence="2" id="KW-0812">Transmembrane</keyword>
<feature type="compositionally biased region" description="Basic and acidic residues" evidence="1">
    <location>
        <begin position="138"/>
        <end position="153"/>
    </location>
</feature>
<comment type="caution">
    <text evidence="3">The sequence shown here is derived from an EMBL/GenBank/DDBJ whole genome shotgun (WGS) entry which is preliminary data.</text>
</comment>
<keyword evidence="4" id="KW-1185">Reference proteome</keyword>
<evidence type="ECO:0000313" key="3">
    <source>
        <dbReference type="EMBL" id="KAF4111441.1"/>
    </source>
</evidence>
<dbReference type="AlphaFoldDB" id="A0A7J6CWF9"/>
<name>A0A7J6CWF9_9TELE</name>
<dbReference type="PANTHER" id="PTHR15312:SF1">
    <property type="entry name" value="PROTEIN TYROSINE PHOSPHATASE RECEPTOR TYPE C-ASSOCIATED PROTEIN"/>
    <property type="match status" value="1"/>
</dbReference>
<gene>
    <name evidence="3" type="ORF">G5714_008472</name>
</gene>
<sequence>MWIWQLNKVMGSDESNVHNTSTVIALLFIWIVLALALFYFYKKLNADTNGQYTVQRMFFAPGGLRDRLRQGVGVVENRLGVRIWPQQRDDEENIGSHDEEDEEGEGQDKQNDSYTEEGEQQEHDDDGDDSSDDYSSVDLRERAKMQMEKKEEKDEAEEEKEERKEKAAAAREEDKSEGVKNPEKVELLVDLKPFTSSAIWSEENKDGNDLTAL</sequence>
<organism evidence="3 4">
    <name type="scientific">Onychostoma macrolepis</name>
    <dbReference type="NCBI Taxonomy" id="369639"/>
    <lineage>
        <taxon>Eukaryota</taxon>
        <taxon>Metazoa</taxon>
        <taxon>Chordata</taxon>
        <taxon>Craniata</taxon>
        <taxon>Vertebrata</taxon>
        <taxon>Euteleostomi</taxon>
        <taxon>Actinopterygii</taxon>
        <taxon>Neopterygii</taxon>
        <taxon>Teleostei</taxon>
        <taxon>Ostariophysi</taxon>
        <taxon>Cypriniformes</taxon>
        <taxon>Cyprinidae</taxon>
        <taxon>Acrossocheilinae</taxon>
        <taxon>Onychostoma</taxon>
    </lineage>
</organism>
<keyword evidence="2" id="KW-1133">Transmembrane helix</keyword>
<evidence type="ECO:0000313" key="4">
    <source>
        <dbReference type="Proteomes" id="UP000579812"/>
    </source>
</evidence>
<evidence type="ECO:0000256" key="2">
    <source>
        <dbReference type="SAM" id="Phobius"/>
    </source>
</evidence>
<feature type="transmembrane region" description="Helical" evidence="2">
    <location>
        <begin position="20"/>
        <end position="41"/>
    </location>
</feature>
<accession>A0A7J6CWF9</accession>
<feature type="compositionally biased region" description="Acidic residues" evidence="1">
    <location>
        <begin position="114"/>
        <end position="132"/>
    </location>
</feature>
<feature type="compositionally biased region" description="Acidic residues" evidence="1">
    <location>
        <begin position="89"/>
        <end position="105"/>
    </location>
</feature>
<dbReference type="PANTHER" id="PTHR15312">
    <property type="entry name" value="PROTEIN TYROSINE PHOSPHATASE RECEPTOR TYPE C-ASSOCIATED PROTEIN"/>
    <property type="match status" value="1"/>
</dbReference>
<proteinExistence type="predicted"/>